<sequence length="87" mass="9758">MNEMNGRGIPDPEHSRLRLWTIYDGPADYPSNFVARLSLIGAGGAQPTEHLMVSTDLAAIRAQMMAWGLHCIARYPEDEPHIVEVWL</sequence>
<proteinExistence type="predicted"/>
<gene>
    <name evidence="1" type="ORF">XF5B_26500</name>
    <name evidence="2" type="ORF">XF6B_26700</name>
</gene>
<name>A0A810AQM5_9BRAD</name>
<protein>
    <submittedName>
        <fullName evidence="2">Uncharacterized protein</fullName>
    </submittedName>
</protein>
<dbReference type="EMBL" id="AP023096">
    <property type="protein sequence ID" value="BCE63871.1"/>
    <property type="molecule type" value="Genomic_DNA"/>
</dbReference>
<dbReference type="RefSeq" id="WP_182869697.1">
    <property type="nucleotide sequence ID" value="NZ_AP022638.1"/>
</dbReference>
<accession>A0A810AQM5</accession>
<dbReference type="AlphaFoldDB" id="A0A810AQM5"/>
<evidence type="ECO:0000313" key="2">
    <source>
        <dbReference type="EMBL" id="BCE63871.1"/>
    </source>
</evidence>
<organism evidence="2">
    <name type="scientific">Bradyrhizobium diazoefficiens</name>
    <dbReference type="NCBI Taxonomy" id="1355477"/>
    <lineage>
        <taxon>Bacteria</taxon>
        <taxon>Pseudomonadati</taxon>
        <taxon>Pseudomonadota</taxon>
        <taxon>Alphaproteobacteria</taxon>
        <taxon>Hyphomicrobiales</taxon>
        <taxon>Nitrobacteraceae</taxon>
        <taxon>Bradyrhizobium</taxon>
    </lineage>
</organism>
<reference evidence="1" key="1">
    <citation type="submission" date="2020-05" db="EMBL/GenBank/DDBJ databases">
        <title>Complete genome sequence of Bradyrhizobium diazoefficiens XF5 isolated from soybean nodule.</title>
        <authorList>
            <person name="Noda R."/>
            <person name="Kakizaki K."/>
            <person name="Minamisawa K."/>
        </authorList>
    </citation>
    <scope>NUCLEOTIDE SEQUENCE</scope>
    <source>
        <strain evidence="1">XF5</strain>
    </source>
</reference>
<reference evidence="2" key="2">
    <citation type="submission" date="2020-05" db="EMBL/GenBank/DDBJ databases">
        <title>Complete genome sequence of Bradyrhizobium diazoefficiens XF6 isolated from soybean nodule.</title>
        <authorList>
            <person name="Noda R."/>
            <person name="Kakizaki K."/>
            <person name="Minamisawa K."/>
        </authorList>
    </citation>
    <scope>NUCLEOTIDE SEQUENCE</scope>
    <source>
        <strain evidence="2">XF6</strain>
    </source>
</reference>
<evidence type="ECO:0000313" key="1">
    <source>
        <dbReference type="EMBL" id="BCE55138.1"/>
    </source>
</evidence>
<dbReference type="EMBL" id="AP023095">
    <property type="protein sequence ID" value="BCE55138.1"/>
    <property type="molecule type" value="Genomic_DNA"/>
</dbReference>